<feature type="domain" description="BD-FAE-like" evidence="2">
    <location>
        <begin position="66"/>
        <end position="159"/>
    </location>
</feature>
<dbReference type="RefSeq" id="WP_059286654.1">
    <property type="nucleotide sequence ID" value="NZ_LNQU01000098.1"/>
</dbReference>
<organism evidence="3 4">
    <name type="scientific">Aquitalea magnusonii</name>
    <dbReference type="NCBI Taxonomy" id="332411"/>
    <lineage>
        <taxon>Bacteria</taxon>
        <taxon>Pseudomonadati</taxon>
        <taxon>Pseudomonadota</taxon>
        <taxon>Betaproteobacteria</taxon>
        <taxon>Neisseriales</taxon>
        <taxon>Chromobacteriaceae</taxon>
        <taxon>Aquitalea</taxon>
    </lineage>
</organism>
<dbReference type="Proteomes" id="UP000248395">
    <property type="component" value="Unassembled WGS sequence"/>
</dbReference>
<dbReference type="EMBL" id="QJKC01000003">
    <property type="protein sequence ID" value="PXX50112.1"/>
    <property type="molecule type" value="Genomic_DNA"/>
</dbReference>
<evidence type="ECO:0000259" key="2">
    <source>
        <dbReference type="Pfam" id="PF20434"/>
    </source>
</evidence>
<dbReference type="InterPro" id="IPR029058">
    <property type="entry name" value="AB_hydrolase_fold"/>
</dbReference>
<comment type="caution">
    <text evidence="3">The sequence shown here is derived from an EMBL/GenBank/DDBJ whole genome shotgun (WGS) entry which is preliminary data.</text>
</comment>
<dbReference type="Pfam" id="PF20434">
    <property type="entry name" value="BD-FAE"/>
    <property type="match status" value="1"/>
</dbReference>
<keyword evidence="4" id="KW-1185">Reference proteome</keyword>
<name>A0A318JJ25_9NEIS</name>
<dbReference type="InterPro" id="IPR050300">
    <property type="entry name" value="GDXG_lipolytic_enzyme"/>
</dbReference>
<dbReference type="Gene3D" id="3.40.50.1820">
    <property type="entry name" value="alpha/beta hydrolase"/>
    <property type="match status" value="1"/>
</dbReference>
<dbReference type="AlphaFoldDB" id="A0A318JJ25"/>
<gene>
    <name evidence="3" type="ORF">DFR38_103293</name>
</gene>
<reference evidence="3 4" key="1">
    <citation type="submission" date="2018-05" db="EMBL/GenBank/DDBJ databases">
        <title>Genomic Encyclopedia of Type Strains, Phase IV (KMG-IV): sequencing the most valuable type-strain genomes for metagenomic binning, comparative biology and taxonomic classification.</title>
        <authorList>
            <person name="Goeker M."/>
        </authorList>
    </citation>
    <scope>NUCLEOTIDE SEQUENCE [LARGE SCALE GENOMIC DNA]</scope>
    <source>
        <strain evidence="3 4">DSM 25134</strain>
    </source>
</reference>
<dbReference type="OrthoDB" id="9771666at2"/>
<evidence type="ECO:0000256" key="1">
    <source>
        <dbReference type="ARBA" id="ARBA00022801"/>
    </source>
</evidence>
<protein>
    <submittedName>
        <fullName evidence="3">Arylformamidase</fullName>
    </submittedName>
</protein>
<sequence>MRIDLTFPDLASRAVQYNARASVADFDACMEEYAVLAIEAKARVAGLYDLPYGMAAAERLDVFPACQQPAPLFVFIHGGYWHSQRKEEACGMAPALHQHGVALATVEYTLLPQATLAEVVREVRSAIAWLYRYAAQYGIDPQRIYVGGSSAGAHLVGMLYAQDWQQDYGLPPDVIKGALALSGLYDIRPLCDIYVNDWLRLYPDQAARLSPLLCLPPAPQAGKLRLSVGGKETDGFRHQTLAYHHAALELGLDVRLIEDSGNNHFSLVNELSKPDSRLFRQLLEMIGA</sequence>
<dbReference type="SUPFAM" id="SSF53474">
    <property type="entry name" value="alpha/beta-Hydrolases"/>
    <property type="match status" value="1"/>
</dbReference>
<dbReference type="GO" id="GO:0016787">
    <property type="term" value="F:hydrolase activity"/>
    <property type="evidence" value="ECO:0007669"/>
    <property type="project" value="UniProtKB-KW"/>
</dbReference>
<evidence type="ECO:0000313" key="3">
    <source>
        <dbReference type="EMBL" id="PXX50112.1"/>
    </source>
</evidence>
<evidence type="ECO:0000313" key="4">
    <source>
        <dbReference type="Proteomes" id="UP000248395"/>
    </source>
</evidence>
<dbReference type="PANTHER" id="PTHR48081">
    <property type="entry name" value="AB HYDROLASE SUPERFAMILY PROTEIN C4A8.06C"/>
    <property type="match status" value="1"/>
</dbReference>
<dbReference type="InterPro" id="IPR049492">
    <property type="entry name" value="BD-FAE-like_dom"/>
</dbReference>
<dbReference type="PANTHER" id="PTHR48081:SF33">
    <property type="entry name" value="KYNURENINE FORMAMIDASE"/>
    <property type="match status" value="1"/>
</dbReference>
<proteinExistence type="predicted"/>
<accession>A0A318JJ25</accession>
<keyword evidence="1" id="KW-0378">Hydrolase</keyword>